<reference evidence="4" key="1">
    <citation type="submission" date="2016-06" db="EMBL/GenBank/DDBJ databases">
        <authorList>
            <person name="Varghese N."/>
            <person name="Submissions Spin"/>
        </authorList>
    </citation>
    <scope>NUCLEOTIDE SEQUENCE [LARGE SCALE GENOMIC DNA]</scope>
    <source>
        <strain evidence="4">DSM 44815</strain>
    </source>
</reference>
<dbReference type="GO" id="GO:0003700">
    <property type="term" value="F:DNA-binding transcription factor activity"/>
    <property type="evidence" value="ECO:0007669"/>
    <property type="project" value="InterPro"/>
</dbReference>
<feature type="region of interest" description="Disordered" evidence="1">
    <location>
        <begin position="133"/>
        <end position="182"/>
    </location>
</feature>
<dbReference type="GO" id="GO:0003677">
    <property type="term" value="F:DNA binding"/>
    <property type="evidence" value="ECO:0007669"/>
    <property type="project" value="UniProtKB-KW"/>
</dbReference>
<evidence type="ECO:0000313" key="4">
    <source>
        <dbReference type="Proteomes" id="UP000199385"/>
    </source>
</evidence>
<gene>
    <name evidence="3" type="ORF">GA0070611_0675</name>
</gene>
<dbReference type="PATRIC" id="fig|261654.4.peg.685"/>
<dbReference type="PANTHER" id="PTHR33164:SF99">
    <property type="entry name" value="MARR FAMILY REGULATORY PROTEIN"/>
    <property type="match status" value="1"/>
</dbReference>
<dbReference type="Proteomes" id="UP000199385">
    <property type="component" value="Chromosome I"/>
</dbReference>
<dbReference type="AlphaFoldDB" id="A0A1A8Z4Q8"/>
<organism evidence="3 4">
    <name type="scientific">Micromonospora auratinigra</name>
    <dbReference type="NCBI Taxonomy" id="261654"/>
    <lineage>
        <taxon>Bacteria</taxon>
        <taxon>Bacillati</taxon>
        <taxon>Actinomycetota</taxon>
        <taxon>Actinomycetes</taxon>
        <taxon>Micromonosporales</taxon>
        <taxon>Micromonosporaceae</taxon>
        <taxon>Micromonospora</taxon>
    </lineage>
</organism>
<dbReference type="RefSeq" id="WP_091657157.1">
    <property type="nucleotide sequence ID" value="NZ_LT594323.1"/>
</dbReference>
<evidence type="ECO:0000256" key="1">
    <source>
        <dbReference type="SAM" id="MobiDB-lite"/>
    </source>
</evidence>
<dbReference type="SUPFAM" id="SSF46785">
    <property type="entry name" value="Winged helix' DNA-binding domain"/>
    <property type="match status" value="1"/>
</dbReference>
<dbReference type="OrthoDB" id="5432081at2"/>
<proteinExistence type="predicted"/>
<dbReference type="SMART" id="SM00347">
    <property type="entry name" value="HTH_MARR"/>
    <property type="match status" value="1"/>
</dbReference>
<dbReference type="InterPro" id="IPR039422">
    <property type="entry name" value="MarR/SlyA-like"/>
</dbReference>
<evidence type="ECO:0000313" key="3">
    <source>
        <dbReference type="EMBL" id="SBT38787.1"/>
    </source>
</evidence>
<keyword evidence="4" id="KW-1185">Reference proteome</keyword>
<feature type="compositionally biased region" description="Basic and acidic residues" evidence="1">
    <location>
        <begin position="156"/>
        <end position="165"/>
    </location>
</feature>
<dbReference type="PANTHER" id="PTHR33164">
    <property type="entry name" value="TRANSCRIPTIONAL REGULATOR, MARR FAMILY"/>
    <property type="match status" value="1"/>
</dbReference>
<dbReference type="InterPro" id="IPR000835">
    <property type="entry name" value="HTH_MarR-typ"/>
</dbReference>
<feature type="compositionally biased region" description="Basic and acidic residues" evidence="1">
    <location>
        <begin position="172"/>
        <end position="182"/>
    </location>
</feature>
<dbReference type="Pfam" id="PF12802">
    <property type="entry name" value="MarR_2"/>
    <property type="match status" value="1"/>
</dbReference>
<dbReference type="InterPro" id="IPR036390">
    <property type="entry name" value="WH_DNA-bd_sf"/>
</dbReference>
<dbReference type="GO" id="GO:0006950">
    <property type="term" value="P:response to stress"/>
    <property type="evidence" value="ECO:0007669"/>
    <property type="project" value="TreeGrafter"/>
</dbReference>
<dbReference type="EMBL" id="LT594323">
    <property type="protein sequence ID" value="SBT38787.1"/>
    <property type="molecule type" value="Genomic_DNA"/>
</dbReference>
<accession>A0A1A8Z4Q8</accession>
<keyword evidence="3" id="KW-0238">DNA-binding</keyword>
<dbReference type="InterPro" id="IPR036388">
    <property type="entry name" value="WH-like_DNA-bd_sf"/>
</dbReference>
<evidence type="ECO:0000259" key="2">
    <source>
        <dbReference type="SMART" id="SM00347"/>
    </source>
</evidence>
<sequence length="182" mass="19890">MITKDRPAIEVRSDGDMASASTAAPAGQVEWCGYLHTVQRSLLDFEHGLRRACGLSLSDYYVLTLLVSALDRRLRLKTLAGELQARPSRVTYQVNSLRGRGLVEREPSSDDGRGAFVRLTDLGLRTVRAAYPHHATGSEQHVRRILRYPAPATPADRPDRPRRPDGSAAGPDAREPGDPGPA</sequence>
<dbReference type="STRING" id="261654.GA0070611_0675"/>
<protein>
    <submittedName>
        <fullName evidence="3">DNA-binding transcriptional regulator, MarR family</fullName>
    </submittedName>
</protein>
<dbReference type="Gene3D" id="1.10.10.10">
    <property type="entry name" value="Winged helix-like DNA-binding domain superfamily/Winged helix DNA-binding domain"/>
    <property type="match status" value="1"/>
</dbReference>
<name>A0A1A8Z4Q8_9ACTN</name>
<feature type="domain" description="HTH marR-type" evidence="2">
    <location>
        <begin position="48"/>
        <end position="157"/>
    </location>
</feature>